<dbReference type="PROSITE" id="PS50943">
    <property type="entry name" value="HTH_CROC1"/>
    <property type="match status" value="1"/>
</dbReference>
<dbReference type="AlphaFoldDB" id="A0A2W5XDD5"/>
<dbReference type="Gene3D" id="1.10.260.40">
    <property type="entry name" value="lambda repressor-like DNA-binding domains"/>
    <property type="match status" value="1"/>
</dbReference>
<sequence>MSDDPDFELRAPTKAELAVILKTFRDLQGWTQETLAELAGVNVRTIQRVEDGKGGSADTLRAVARAVQAKDLDFLVRPQRFPTEAGLRRQQEAFDRENMMLPATTIASGRALEGFMGGVNMLSCADDELLDEDRESLADAAHLFDYLRDYLDVKGEISHQERLGVADDLDAILRSLRGRGVSVAVATRETNLTNDNWVDKRPWRVKIGYLALLPAGRTVTSLAVSRRIRLE</sequence>
<dbReference type="SMART" id="SM00530">
    <property type="entry name" value="HTH_XRE"/>
    <property type="match status" value="1"/>
</dbReference>
<dbReference type="CDD" id="cd00093">
    <property type="entry name" value="HTH_XRE"/>
    <property type="match status" value="1"/>
</dbReference>
<dbReference type="RefSeq" id="WP_304275925.1">
    <property type="nucleotide sequence ID" value="NZ_QFQZ01000015.1"/>
</dbReference>
<gene>
    <name evidence="2" type="ORF">DI526_07005</name>
</gene>
<evidence type="ECO:0000313" key="2">
    <source>
        <dbReference type="EMBL" id="PZR35501.1"/>
    </source>
</evidence>
<protein>
    <recommendedName>
        <fullName evidence="1">HTH cro/C1-type domain-containing protein</fullName>
    </recommendedName>
</protein>
<proteinExistence type="predicted"/>
<dbReference type="SUPFAM" id="SSF47413">
    <property type="entry name" value="lambda repressor-like DNA-binding domains"/>
    <property type="match status" value="1"/>
</dbReference>
<organism evidence="2 3">
    <name type="scientific">Caulobacter segnis</name>
    <dbReference type="NCBI Taxonomy" id="88688"/>
    <lineage>
        <taxon>Bacteria</taxon>
        <taxon>Pseudomonadati</taxon>
        <taxon>Pseudomonadota</taxon>
        <taxon>Alphaproteobacteria</taxon>
        <taxon>Caulobacterales</taxon>
        <taxon>Caulobacteraceae</taxon>
        <taxon>Caulobacter</taxon>
    </lineage>
</organism>
<feature type="domain" description="HTH cro/C1-type" evidence="1">
    <location>
        <begin position="21"/>
        <end position="75"/>
    </location>
</feature>
<accession>A0A2W5XDD5</accession>
<dbReference type="InterPro" id="IPR010982">
    <property type="entry name" value="Lambda_DNA-bd_dom_sf"/>
</dbReference>
<comment type="caution">
    <text evidence="2">The sequence shown here is derived from an EMBL/GenBank/DDBJ whole genome shotgun (WGS) entry which is preliminary data.</text>
</comment>
<dbReference type="Pfam" id="PF01381">
    <property type="entry name" value="HTH_3"/>
    <property type="match status" value="1"/>
</dbReference>
<dbReference type="GO" id="GO:0003677">
    <property type="term" value="F:DNA binding"/>
    <property type="evidence" value="ECO:0007669"/>
    <property type="project" value="InterPro"/>
</dbReference>
<evidence type="ECO:0000259" key="1">
    <source>
        <dbReference type="PROSITE" id="PS50943"/>
    </source>
</evidence>
<dbReference type="Proteomes" id="UP000249393">
    <property type="component" value="Unassembled WGS sequence"/>
</dbReference>
<dbReference type="InterPro" id="IPR001387">
    <property type="entry name" value="Cro/C1-type_HTH"/>
</dbReference>
<reference evidence="2 3" key="1">
    <citation type="submission" date="2017-08" db="EMBL/GenBank/DDBJ databases">
        <title>Infants hospitalized years apart are colonized by the same room-sourced microbial strains.</title>
        <authorList>
            <person name="Brooks B."/>
            <person name="Olm M.R."/>
            <person name="Firek B.A."/>
            <person name="Baker R."/>
            <person name="Thomas B.C."/>
            <person name="Morowitz M.J."/>
            <person name="Banfield J.F."/>
        </authorList>
    </citation>
    <scope>NUCLEOTIDE SEQUENCE [LARGE SCALE GENOMIC DNA]</scope>
    <source>
        <strain evidence="2">S2_003_000_R2_4</strain>
    </source>
</reference>
<name>A0A2W5XDD5_9CAUL</name>
<evidence type="ECO:0000313" key="3">
    <source>
        <dbReference type="Proteomes" id="UP000249393"/>
    </source>
</evidence>
<dbReference type="EMBL" id="QFQZ01000015">
    <property type="protein sequence ID" value="PZR35501.1"/>
    <property type="molecule type" value="Genomic_DNA"/>
</dbReference>